<dbReference type="GO" id="GO:0005737">
    <property type="term" value="C:cytoplasm"/>
    <property type="evidence" value="ECO:0007669"/>
    <property type="project" value="UniProtKB-SubCell"/>
</dbReference>
<dbReference type="InterPro" id="IPR036388">
    <property type="entry name" value="WH-like_DNA-bd_sf"/>
</dbReference>
<dbReference type="Pfam" id="PF02631">
    <property type="entry name" value="RecX_HTH2"/>
    <property type="match status" value="1"/>
</dbReference>
<dbReference type="EMBL" id="AICP01000041">
    <property type="protein sequence ID" value="EID21450.1"/>
    <property type="molecule type" value="Genomic_DNA"/>
</dbReference>
<reference evidence="10 11" key="1">
    <citation type="submission" date="2012-01" db="EMBL/GenBank/DDBJ databases">
        <authorList>
            <person name="Harkins D.M."/>
            <person name="Madupu R."/>
            <person name="Durkin A.S."/>
            <person name="Torralba M."/>
            <person name="Methe B."/>
            <person name="Sutton G.G."/>
            <person name="Nelson K.E."/>
        </authorList>
    </citation>
    <scope>NUCLEOTIDE SEQUENCE [LARGE SCALE GENOMIC DNA]</scope>
    <source>
        <strain evidence="10 11">CCUG 39159</strain>
    </source>
</reference>
<organism evidence="10 11">
    <name type="scientific">Streptococcus anginosus subsp. whileyi CCUG 39159</name>
    <dbReference type="NCBI Taxonomy" id="1095729"/>
    <lineage>
        <taxon>Bacteria</taxon>
        <taxon>Bacillati</taxon>
        <taxon>Bacillota</taxon>
        <taxon>Bacilli</taxon>
        <taxon>Lactobacillales</taxon>
        <taxon>Streptococcaceae</taxon>
        <taxon>Streptococcus</taxon>
        <taxon>Streptococcus anginosus group</taxon>
    </lineage>
</organism>
<dbReference type="PANTHER" id="PTHR33602">
    <property type="entry name" value="REGULATORY PROTEIN RECX FAMILY PROTEIN"/>
    <property type="match status" value="1"/>
</dbReference>
<protein>
    <recommendedName>
        <fullName evidence="4 6">Regulatory protein RecX</fullName>
    </recommendedName>
</protein>
<dbReference type="Proteomes" id="UP000003245">
    <property type="component" value="Unassembled WGS sequence"/>
</dbReference>
<dbReference type="InterPro" id="IPR053924">
    <property type="entry name" value="RecX_HTH_2nd"/>
</dbReference>
<evidence type="ECO:0000259" key="9">
    <source>
        <dbReference type="Pfam" id="PF21982"/>
    </source>
</evidence>
<evidence type="ECO:0000259" key="8">
    <source>
        <dbReference type="Pfam" id="PF21981"/>
    </source>
</evidence>
<dbReference type="InterPro" id="IPR053925">
    <property type="entry name" value="RecX_HTH_3rd"/>
</dbReference>
<evidence type="ECO:0000256" key="1">
    <source>
        <dbReference type="ARBA" id="ARBA00003529"/>
    </source>
</evidence>
<keyword evidence="11" id="KW-1185">Reference proteome</keyword>
<dbReference type="InterPro" id="IPR003783">
    <property type="entry name" value="Regulatory_RecX"/>
</dbReference>
<dbReference type="PANTHER" id="PTHR33602:SF1">
    <property type="entry name" value="REGULATORY PROTEIN RECX FAMILY PROTEIN"/>
    <property type="match status" value="1"/>
</dbReference>
<accession>I0SDJ7</accession>
<comment type="function">
    <text evidence="1 6">Modulates RecA activity.</text>
</comment>
<feature type="domain" description="RecX first three-helical" evidence="9">
    <location>
        <begin position="59"/>
        <end position="96"/>
    </location>
</feature>
<evidence type="ECO:0000256" key="2">
    <source>
        <dbReference type="ARBA" id="ARBA00004496"/>
    </source>
</evidence>
<feature type="domain" description="RecX third three-helical" evidence="8">
    <location>
        <begin position="208"/>
        <end position="254"/>
    </location>
</feature>
<gene>
    <name evidence="6 10" type="primary">recX</name>
    <name evidence="10" type="ORF">HMPREF1043_0500</name>
</gene>
<keyword evidence="5 6" id="KW-0963">Cytoplasm</keyword>
<dbReference type="Pfam" id="PF21982">
    <property type="entry name" value="RecX_HTH1"/>
    <property type="match status" value="1"/>
</dbReference>
<sequence length="258" mass="30272">MKITKIEKKKRLYLLELDETEKLYITEDTIVHFMLSKGMNITEQELKKIQEYAQFSYGKNLALYHLSFKQRTVKEVNDYLRKHDMEEETIVHVIDNLKKDNWLDDAKYAHAVINANLLSGDKGAYALKQKLMQKGIAASIIDDELHQHDFTNLAETVAQKLLKKYQGKLPTKALHDKILQQLINKGFSYEESKVAYQNLTIEDDDGNQQELLYKELDKQYRKYSKKYDGYDLKQRLTQALARKGYDFSDIASALREYL</sequence>
<evidence type="ECO:0000256" key="3">
    <source>
        <dbReference type="ARBA" id="ARBA00009695"/>
    </source>
</evidence>
<feature type="domain" description="RecX second three-helical" evidence="7">
    <location>
        <begin position="104"/>
        <end position="143"/>
    </location>
</feature>
<dbReference type="PATRIC" id="fig|1095729.3.peg.1279"/>
<evidence type="ECO:0000313" key="10">
    <source>
        <dbReference type="EMBL" id="EID21450.1"/>
    </source>
</evidence>
<comment type="caution">
    <text evidence="10">The sequence shown here is derived from an EMBL/GenBank/DDBJ whole genome shotgun (WGS) entry which is preliminary data.</text>
</comment>
<evidence type="ECO:0000259" key="7">
    <source>
        <dbReference type="Pfam" id="PF02631"/>
    </source>
</evidence>
<proteinExistence type="inferred from homology"/>
<evidence type="ECO:0000256" key="4">
    <source>
        <dbReference type="ARBA" id="ARBA00018111"/>
    </source>
</evidence>
<comment type="similarity">
    <text evidence="3 6">Belongs to the RecX family.</text>
</comment>
<name>I0SDJ7_STRAP</name>
<evidence type="ECO:0000256" key="5">
    <source>
        <dbReference type="ARBA" id="ARBA00022490"/>
    </source>
</evidence>
<dbReference type="AlphaFoldDB" id="I0SDJ7"/>
<comment type="subcellular location">
    <subcellularLocation>
        <location evidence="2 6">Cytoplasm</location>
    </subcellularLocation>
</comment>
<dbReference type="GO" id="GO:0006282">
    <property type="term" value="P:regulation of DNA repair"/>
    <property type="evidence" value="ECO:0007669"/>
    <property type="project" value="UniProtKB-UniRule"/>
</dbReference>
<dbReference type="InterPro" id="IPR053926">
    <property type="entry name" value="RecX_HTH_1st"/>
</dbReference>
<dbReference type="HAMAP" id="MF_01114">
    <property type="entry name" value="RecX"/>
    <property type="match status" value="1"/>
</dbReference>
<dbReference type="Gene3D" id="1.10.10.10">
    <property type="entry name" value="Winged helix-like DNA-binding domain superfamily/Winged helix DNA-binding domain"/>
    <property type="match status" value="4"/>
</dbReference>
<dbReference type="Pfam" id="PF21981">
    <property type="entry name" value="RecX_HTH3"/>
    <property type="match status" value="1"/>
</dbReference>
<evidence type="ECO:0000313" key="11">
    <source>
        <dbReference type="Proteomes" id="UP000003245"/>
    </source>
</evidence>
<dbReference type="NCBIfam" id="NF010733">
    <property type="entry name" value="PRK14135.1"/>
    <property type="match status" value="1"/>
</dbReference>
<dbReference type="RefSeq" id="WP_003036445.1">
    <property type="nucleotide sequence ID" value="NZ_AICP01000041.1"/>
</dbReference>
<evidence type="ECO:0000256" key="6">
    <source>
        <dbReference type="HAMAP-Rule" id="MF_01114"/>
    </source>
</evidence>